<organism evidence="1 2">
    <name type="scientific">Culter alburnus</name>
    <name type="common">Topmouth culter</name>
    <dbReference type="NCBI Taxonomy" id="194366"/>
    <lineage>
        <taxon>Eukaryota</taxon>
        <taxon>Metazoa</taxon>
        <taxon>Chordata</taxon>
        <taxon>Craniata</taxon>
        <taxon>Vertebrata</taxon>
        <taxon>Euteleostomi</taxon>
        <taxon>Actinopterygii</taxon>
        <taxon>Neopterygii</taxon>
        <taxon>Teleostei</taxon>
        <taxon>Ostariophysi</taxon>
        <taxon>Cypriniformes</taxon>
        <taxon>Xenocyprididae</taxon>
        <taxon>Xenocypridinae</taxon>
        <taxon>Culter</taxon>
    </lineage>
</organism>
<gene>
    <name evidence="1" type="ORF">ABG768_013266</name>
</gene>
<comment type="caution">
    <text evidence="1">The sequence shown here is derived from an EMBL/GenBank/DDBJ whole genome shotgun (WGS) entry which is preliminary data.</text>
</comment>
<protein>
    <submittedName>
        <fullName evidence="1">Uncharacterized protein</fullName>
    </submittedName>
</protein>
<evidence type="ECO:0000313" key="2">
    <source>
        <dbReference type="Proteomes" id="UP001479290"/>
    </source>
</evidence>
<reference evidence="1 2" key="1">
    <citation type="submission" date="2024-05" db="EMBL/GenBank/DDBJ databases">
        <title>A high-quality chromosomal-level genome assembly of Topmouth culter (Culter alburnus).</title>
        <authorList>
            <person name="Zhao H."/>
        </authorList>
    </citation>
    <scope>NUCLEOTIDE SEQUENCE [LARGE SCALE GENOMIC DNA]</scope>
    <source>
        <strain evidence="1">CATC2023</strain>
        <tissue evidence="1">Muscle</tissue>
    </source>
</reference>
<name>A0AAW2B3E2_CULAL</name>
<accession>A0AAW2B3E2</accession>
<dbReference type="AlphaFoldDB" id="A0AAW2B3E2"/>
<dbReference type="EMBL" id="JAWDJR010000002">
    <property type="protein sequence ID" value="KAK9979858.1"/>
    <property type="molecule type" value="Genomic_DNA"/>
</dbReference>
<sequence>MTIERLPPTRDALYFHIQRSHFQALVWRQTHLQQPVLPPPETMGWKTEGNSLIPQLMSLPPVPDACEELITCACTTGCKTARCGCKPNPCTASCKCRKSNDTCMNK</sequence>
<dbReference type="Proteomes" id="UP001479290">
    <property type="component" value="Unassembled WGS sequence"/>
</dbReference>
<keyword evidence="2" id="KW-1185">Reference proteome</keyword>
<proteinExistence type="predicted"/>
<evidence type="ECO:0000313" key="1">
    <source>
        <dbReference type="EMBL" id="KAK9979858.1"/>
    </source>
</evidence>